<protein>
    <recommendedName>
        <fullName evidence="4">CBM-cenC domain-containing protein</fullName>
    </recommendedName>
</protein>
<accession>A0AA39TPH5</accession>
<dbReference type="EMBL" id="JAULSR010000009">
    <property type="protein sequence ID" value="KAK0612396.1"/>
    <property type="molecule type" value="Genomic_DNA"/>
</dbReference>
<keyword evidence="1" id="KW-0732">Signal</keyword>
<evidence type="ECO:0000313" key="3">
    <source>
        <dbReference type="Proteomes" id="UP001174934"/>
    </source>
</evidence>
<feature type="signal peptide" evidence="1">
    <location>
        <begin position="1"/>
        <end position="21"/>
    </location>
</feature>
<evidence type="ECO:0000256" key="1">
    <source>
        <dbReference type="SAM" id="SignalP"/>
    </source>
</evidence>
<keyword evidence="3" id="KW-1185">Reference proteome</keyword>
<evidence type="ECO:0008006" key="4">
    <source>
        <dbReference type="Google" id="ProtNLM"/>
    </source>
</evidence>
<reference evidence="2" key="1">
    <citation type="submission" date="2023-06" db="EMBL/GenBank/DDBJ databases">
        <title>Genome-scale phylogeny and comparative genomics of the fungal order Sordariales.</title>
        <authorList>
            <consortium name="Lawrence Berkeley National Laboratory"/>
            <person name="Hensen N."/>
            <person name="Bonometti L."/>
            <person name="Westerberg I."/>
            <person name="Brannstrom I.O."/>
            <person name="Guillou S."/>
            <person name="Cros-Aarteil S."/>
            <person name="Calhoun S."/>
            <person name="Haridas S."/>
            <person name="Kuo A."/>
            <person name="Mondo S."/>
            <person name="Pangilinan J."/>
            <person name="Riley R."/>
            <person name="LaButti K."/>
            <person name="Andreopoulos B."/>
            <person name="Lipzen A."/>
            <person name="Chen C."/>
            <person name="Yanf M."/>
            <person name="Daum C."/>
            <person name="Ng V."/>
            <person name="Clum A."/>
            <person name="Steindorff A."/>
            <person name="Ohm R."/>
            <person name="Martin F."/>
            <person name="Silar P."/>
            <person name="Natvig D."/>
            <person name="Lalanne C."/>
            <person name="Gautier V."/>
            <person name="Ament-velasquez S.L."/>
            <person name="Kruys A."/>
            <person name="Hutchinson M.I."/>
            <person name="Powell A.J."/>
            <person name="Barry K."/>
            <person name="Miller A.N."/>
            <person name="Grigoriev I.V."/>
            <person name="Debuchy R."/>
            <person name="Gladieux P."/>
            <person name="Thoren M.H."/>
            <person name="Johannesson H."/>
        </authorList>
    </citation>
    <scope>NUCLEOTIDE SEQUENCE</scope>
    <source>
        <strain evidence="2">SMH3391-2</strain>
    </source>
</reference>
<name>A0AA39TPH5_9PEZI</name>
<gene>
    <name evidence="2" type="ORF">B0T17DRAFT_405951</name>
</gene>
<organism evidence="2 3">
    <name type="scientific">Bombardia bombarda</name>
    <dbReference type="NCBI Taxonomy" id="252184"/>
    <lineage>
        <taxon>Eukaryota</taxon>
        <taxon>Fungi</taxon>
        <taxon>Dikarya</taxon>
        <taxon>Ascomycota</taxon>
        <taxon>Pezizomycotina</taxon>
        <taxon>Sordariomycetes</taxon>
        <taxon>Sordariomycetidae</taxon>
        <taxon>Sordariales</taxon>
        <taxon>Lasiosphaeriaceae</taxon>
        <taxon>Bombardia</taxon>
    </lineage>
</organism>
<dbReference type="Proteomes" id="UP001174934">
    <property type="component" value="Unassembled WGS sequence"/>
</dbReference>
<proteinExistence type="predicted"/>
<feature type="chain" id="PRO_5041463901" description="CBM-cenC domain-containing protein" evidence="1">
    <location>
        <begin position="22"/>
        <end position="351"/>
    </location>
</feature>
<comment type="caution">
    <text evidence="2">The sequence shown here is derived from an EMBL/GenBank/DDBJ whole genome shotgun (WGS) entry which is preliminary data.</text>
</comment>
<dbReference type="AlphaFoldDB" id="A0AA39TPH5"/>
<evidence type="ECO:0000313" key="2">
    <source>
        <dbReference type="EMBL" id="KAK0612396.1"/>
    </source>
</evidence>
<sequence length="351" mass="36003">MRSSWTTLCVGAGILAGVANAGPCSPCGSTKCFGAVNADLAVGESFCSSWLSLAPVTTTVTEVETATATLVSLETVLTTITATTATVTQTGSDVSTIYLKKRVTSLSTADPEPTSPADPTAAIISQCSSNDARISSACRCVLASATASTVTAASTAVSTAVVEATSTVLSTATANVVATVSVDAPAVTIAANPVINGNLESYVTTGNILPWADTASTTGGRLEVINGVNPCTSTGYCAGGRVVVRVYPPTTSSGYTAMRQTFDARPSTVYNVSFLYRCLNYDANSRIEVWYAGVKVGTANSCGPGSAFVRASGIQFTTSATGRDELQVRYVSSGATPYLYYYADDFQATHA</sequence>